<protein>
    <submittedName>
        <fullName evidence="2">Uncharacterized protein</fullName>
    </submittedName>
</protein>
<evidence type="ECO:0000313" key="2">
    <source>
        <dbReference type="EMBL" id="PAV74544.1"/>
    </source>
</evidence>
<reference evidence="2 3" key="1">
    <citation type="journal article" date="2017" name="Curr. Biol.">
        <title>Genome architecture and evolution of a unichromosomal asexual nematode.</title>
        <authorList>
            <person name="Fradin H."/>
            <person name="Zegar C."/>
            <person name="Gutwein M."/>
            <person name="Lucas J."/>
            <person name="Kovtun M."/>
            <person name="Corcoran D."/>
            <person name="Baugh L.R."/>
            <person name="Kiontke K."/>
            <person name="Gunsalus K."/>
            <person name="Fitch D.H."/>
            <person name="Piano F."/>
        </authorList>
    </citation>
    <scope>NUCLEOTIDE SEQUENCE [LARGE SCALE GENOMIC DNA]</scope>
    <source>
        <strain evidence="2">PF1309</strain>
    </source>
</reference>
<feature type="region of interest" description="Disordered" evidence="1">
    <location>
        <begin position="30"/>
        <end position="72"/>
    </location>
</feature>
<dbReference type="OrthoDB" id="367221at2759"/>
<proteinExistence type="predicted"/>
<evidence type="ECO:0000313" key="3">
    <source>
        <dbReference type="Proteomes" id="UP000218231"/>
    </source>
</evidence>
<sequence>MFTCDDKEREALSEACNIIDEVLELHPEFRLADATKDKDKDDKTDENTVNSDKPERAERGNEKESEDFDEEEDVADRLMKICEGDKTNGIIFKVFKT</sequence>
<dbReference type="AlphaFoldDB" id="A0A2A2KKM8"/>
<evidence type="ECO:0000256" key="1">
    <source>
        <dbReference type="SAM" id="MobiDB-lite"/>
    </source>
</evidence>
<accession>A0A2A2KKM8</accession>
<name>A0A2A2KKM8_9BILA</name>
<keyword evidence="3" id="KW-1185">Reference proteome</keyword>
<dbReference type="EMBL" id="LIAE01008319">
    <property type="protein sequence ID" value="PAV74544.1"/>
    <property type="molecule type" value="Genomic_DNA"/>
</dbReference>
<gene>
    <name evidence="2" type="ORF">WR25_26819</name>
</gene>
<organism evidence="2 3">
    <name type="scientific">Diploscapter pachys</name>
    <dbReference type="NCBI Taxonomy" id="2018661"/>
    <lineage>
        <taxon>Eukaryota</taxon>
        <taxon>Metazoa</taxon>
        <taxon>Ecdysozoa</taxon>
        <taxon>Nematoda</taxon>
        <taxon>Chromadorea</taxon>
        <taxon>Rhabditida</taxon>
        <taxon>Rhabditina</taxon>
        <taxon>Rhabditomorpha</taxon>
        <taxon>Rhabditoidea</taxon>
        <taxon>Rhabditidae</taxon>
        <taxon>Diploscapter</taxon>
    </lineage>
</organism>
<comment type="caution">
    <text evidence="2">The sequence shown here is derived from an EMBL/GenBank/DDBJ whole genome shotgun (WGS) entry which is preliminary data.</text>
</comment>
<feature type="compositionally biased region" description="Basic and acidic residues" evidence="1">
    <location>
        <begin position="30"/>
        <end position="63"/>
    </location>
</feature>
<dbReference type="Proteomes" id="UP000218231">
    <property type="component" value="Unassembled WGS sequence"/>
</dbReference>